<keyword evidence="1" id="KW-0472">Membrane</keyword>
<accession>A0ABD1UM25</accession>
<keyword evidence="3" id="KW-1185">Reference proteome</keyword>
<dbReference type="Proteomes" id="UP001604336">
    <property type="component" value="Unassembled WGS sequence"/>
</dbReference>
<name>A0ABD1UM25_9LAMI</name>
<dbReference type="AlphaFoldDB" id="A0ABD1UM25"/>
<evidence type="ECO:0000256" key="1">
    <source>
        <dbReference type="SAM" id="Phobius"/>
    </source>
</evidence>
<evidence type="ECO:0000313" key="3">
    <source>
        <dbReference type="Proteomes" id="UP001604336"/>
    </source>
</evidence>
<sequence length="148" mass="17111">MVDEEHKCKELMVDEEHKCKGVMVDEEQMCEGVMVDEEHKCKGVMVDEEQKCKGVMVDEEHKCKGVMVDEEQKCYLRLKLFSAEDIDRDTLMNPDGEIRKYQALIWILNLLVLALLWLEKLEFLCLNLVIEFVAALDLLGETMLSAQA</sequence>
<feature type="transmembrane region" description="Helical" evidence="1">
    <location>
        <begin position="101"/>
        <end position="118"/>
    </location>
</feature>
<evidence type="ECO:0000313" key="2">
    <source>
        <dbReference type="EMBL" id="KAL2525758.1"/>
    </source>
</evidence>
<organism evidence="2 3">
    <name type="scientific">Abeliophyllum distichum</name>
    <dbReference type="NCBI Taxonomy" id="126358"/>
    <lineage>
        <taxon>Eukaryota</taxon>
        <taxon>Viridiplantae</taxon>
        <taxon>Streptophyta</taxon>
        <taxon>Embryophyta</taxon>
        <taxon>Tracheophyta</taxon>
        <taxon>Spermatophyta</taxon>
        <taxon>Magnoliopsida</taxon>
        <taxon>eudicotyledons</taxon>
        <taxon>Gunneridae</taxon>
        <taxon>Pentapetalae</taxon>
        <taxon>asterids</taxon>
        <taxon>lamiids</taxon>
        <taxon>Lamiales</taxon>
        <taxon>Oleaceae</taxon>
        <taxon>Forsythieae</taxon>
        <taxon>Abeliophyllum</taxon>
    </lineage>
</organism>
<proteinExistence type="predicted"/>
<protein>
    <submittedName>
        <fullName evidence="2">Uncharacterized protein</fullName>
    </submittedName>
</protein>
<comment type="caution">
    <text evidence="2">The sequence shown here is derived from an EMBL/GenBank/DDBJ whole genome shotgun (WGS) entry which is preliminary data.</text>
</comment>
<dbReference type="EMBL" id="JBFOLK010000003">
    <property type="protein sequence ID" value="KAL2525758.1"/>
    <property type="molecule type" value="Genomic_DNA"/>
</dbReference>
<keyword evidence="1" id="KW-0812">Transmembrane</keyword>
<reference evidence="3" key="1">
    <citation type="submission" date="2024-07" db="EMBL/GenBank/DDBJ databases">
        <title>Two chromosome-level genome assemblies of Korean endemic species Abeliophyllum distichum and Forsythia ovata (Oleaceae).</title>
        <authorList>
            <person name="Jang H."/>
        </authorList>
    </citation>
    <scope>NUCLEOTIDE SEQUENCE [LARGE SCALE GENOMIC DNA]</scope>
</reference>
<keyword evidence="1" id="KW-1133">Transmembrane helix</keyword>
<gene>
    <name evidence="2" type="ORF">Adt_10812</name>
</gene>